<proteinExistence type="predicted"/>
<name>A0A4Y1VJ14_BACUN</name>
<evidence type="ECO:0000313" key="2">
    <source>
        <dbReference type="Proteomes" id="UP000320533"/>
    </source>
</evidence>
<dbReference type="Proteomes" id="UP000320533">
    <property type="component" value="Chromosome"/>
</dbReference>
<dbReference type="EMBL" id="AP019724">
    <property type="protein sequence ID" value="BBK88545.1"/>
    <property type="molecule type" value="Genomic_DNA"/>
</dbReference>
<protein>
    <submittedName>
        <fullName evidence="1">Uncharacterized protein</fullName>
    </submittedName>
</protein>
<organism evidence="1 2">
    <name type="scientific">Bacteroides uniformis</name>
    <dbReference type="NCBI Taxonomy" id="820"/>
    <lineage>
        <taxon>Bacteria</taxon>
        <taxon>Pseudomonadati</taxon>
        <taxon>Bacteroidota</taxon>
        <taxon>Bacteroidia</taxon>
        <taxon>Bacteroidales</taxon>
        <taxon>Bacteroidaceae</taxon>
        <taxon>Bacteroides</taxon>
    </lineage>
</organism>
<dbReference type="RefSeq" id="WP_232058970.1">
    <property type="nucleotide sequence ID" value="NZ_AP019724.1"/>
</dbReference>
<dbReference type="AlphaFoldDB" id="A0A4Y1VJ14"/>
<reference evidence="1 2" key="1">
    <citation type="submission" date="2019-06" db="EMBL/GenBank/DDBJ databases">
        <title>Complete genome sequence of Bacteroides uniformis NBRC 113350.</title>
        <authorList>
            <person name="Miura T."/>
            <person name="Furukawa M."/>
            <person name="Shimamura M."/>
            <person name="Ohyama Y."/>
            <person name="Yamazoe A."/>
            <person name="Kawasaki H."/>
        </authorList>
    </citation>
    <scope>NUCLEOTIDE SEQUENCE [LARGE SCALE GENOMIC DNA]</scope>
    <source>
        <strain evidence="1 2">NBRC 113350</strain>
    </source>
</reference>
<gene>
    <name evidence="1" type="ORF">Bun01g_29150</name>
</gene>
<dbReference type="KEGG" id="bun:Bun01g_29150"/>
<sequence length="128" mass="15090">MALLTCVVSIPRVLSVIREQLHREPSDDEIYIVMFKDGRIVCLFAHGNRSQKVYMDTDKLQQLIFQKRELLARETFSCRAFNRCEGVSAEMKCCYVEYLIERLEHAELDNRAMKFKETVRKKGCFRFG</sequence>
<accession>A0A4Y1VJ14</accession>
<evidence type="ECO:0000313" key="1">
    <source>
        <dbReference type="EMBL" id="BBK88545.1"/>
    </source>
</evidence>